<comment type="caution">
    <text evidence="2">The sequence shown here is derived from an EMBL/GenBank/DDBJ whole genome shotgun (WGS) entry which is preliminary data.</text>
</comment>
<name>A0A4Y4CYN1_ZOORA</name>
<dbReference type="EMBL" id="BJNV01000043">
    <property type="protein sequence ID" value="GEC96423.1"/>
    <property type="molecule type" value="Genomic_DNA"/>
</dbReference>
<dbReference type="AlphaFoldDB" id="A0A4Y4CYN1"/>
<evidence type="ECO:0000256" key="1">
    <source>
        <dbReference type="SAM" id="SignalP"/>
    </source>
</evidence>
<proteinExistence type="predicted"/>
<dbReference type="RefSeq" id="WP_141352716.1">
    <property type="nucleotide sequence ID" value="NZ_BJNV01000043.1"/>
</dbReference>
<evidence type="ECO:0008006" key="4">
    <source>
        <dbReference type="Google" id="ProtNLM"/>
    </source>
</evidence>
<organism evidence="2 3">
    <name type="scientific">Zoogloea ramigera</name>
    <dbReference type="NCBI Taxonomy" id="350"/>
    <lineage>
        <taxon>Bacteria</taxon>
        <taxon>Pseudomonadati</taxon>
        <taxon>Pseudomonadota</taxon>
        <taxon>Betaproteobacteria</taxon>
        <taxon>Rhodocyclales</taxon>
        <taxon>Zoogloeaceae</taxon>
        <taxon>Zoogloea</taxon>
    </lineage>
</organism>
<evidence type="ECO:0000313" key="2">
    <source>
        <dbReference type="EMBL" id="GEC96423.1"/>
    </source>
</evidence>
<evidence type="ECO:0000313" key="3">
    <source>
        <dbReference type="Proteomes" id="UP000318422"/>
    </source>
</evidence>
<feature type="signal peptide" evidence="1">
    <location>
        <begin position="1"/>
        <end position="36"/>
    </location>
</feature>
<gene>
    <name evidence="2" type="ORF">ZRA01_24960</name>
</gene>
<dbReference type="Proteomes" id="UP000318422">
    <property type="component" value="Unassembled WGS sequence"/>
</dbReference>
<reference evidence="2 3" key="1">
    <citation type="submission" date="2019-06" db="EMBL/GenBank/DDBJ databases">
        <title>Whole genome shotgun sequence of Zoogloea ramigera NBRC 15342.</title>
        <authorList>
            <person name="Hosoyama A."/>
            <person name="Uohara A."/>
            <person name="Ohji S."/>
            <person name="Ichikawa N."/>
        </authorList>
    </citation>
    <scope>NUCLEOTIDE SEQUENCE [LARGE SCALE GENOMIC DNA]</scope>
    <source>
        <strain evidence="2 3">NBRC 15342</strain>
    </source>
</reference>
<keyword evidence="1" id="KW-0732">Signal</keyword>
<accession>A0A4Y4CYN1</accession>
<feature type="chain" id="PRO_5021385586" description="Lipoprotein" evidence="1">
    <location>
        <begin position="37"/>
        <end position="222"/>
    </location>
</feature>
<sequence length="222" mass="24922">MDLRRRTNCRPWPSLRRGTATLLGALGLLAAGSALAEPPTLDWRLPLPAGVGWRVVEWRAGQGVRHEEYIPRDQGIEDYRDRLLVQRFADQGMSPDAYLGHIASGLASHCSPFTTSGLTSGERDGLPHATRTAYCGRFGERNYGYVLAQKAIRDGDHLFVVEREWRLPPFGVDSDGLARLDFGTPAADEALRRDIRNTVRWLVEQVHPGVQPPPPERPRRRR</sequence>
<protein>
    <recommendedName>
        <fullName evidence="4">Lipoprotein</fullName>
    </recommendedName>
</protein>
<keyword evidence="3" id="KW-1185">Reference proteome</keyword>
<dbReference type="OrthoDB" id="9180477at2"/>